<accession>A0A3B5PSJ2</accession>
<reference evidence="5" key="2">
    <citation type="journal article" date="2013" name="Nat. Genet.">
        <title>The genome of the platyfish, Xiphophorus maculatus, provides insights into evolutionary adaptation and several complex traits.</title>
        <authorList>
            <person name="Schartl M."/>
            <person name="Walter R.B."/>
            <person name="Shen Y."/>
            <person name="Garcia T."/>
            <person name="Catchen J."/>
            <person name="Amores A."/>
            <person name="Braasch I."/>
            <person name="Chalopin D."/>
            <person name="Volff J.N."/>
            <person name="Lesch K.P."/>
            <person name="Bisazza A."/>
            <person name="Minx P."/>
            <person name="Hillier L."/>
            <person name="Wilson R.K."/>
            <person name="Fuerstenberg S."/>
            <person name="Boore J."/>
            <person name="Searle S."/>
            <person name="Postlethwait J.H."/>
            <person name="Warren W.C."/>
        </authorList>
    </citation>
    <scope>NUCLEOTIDE SEQUENCE [LARGE SCALE GENOMIC DNA]</scope>
    <source>
        <strain evidence="5">JP 163 A</strain>
    </source>
</reference>
<dbReference type="InParanoid" id="A0A3B5PSJ2"/>
<evidence type="ECO:0000256" key="2">
    <source>
        <dbReference type="SAM" id="MobiDB-lite"/>
    </source>
</evidence>
<dbReference type="PANTHER" id="PTHR15717:SF2">
    <property type="entry name" value="EF-HAND CALCIUM-BINDING DOMAIN-CONTAINING PROTEIN 14"/>
    <property type="match status" value="1"/>
</dbReference>
<dbReference type="Gene3D" id="1.10.287.1490">
    <property type="match status" value="1"/>
</dbReference>
<dbReference type="GeneTree" id="ENSGT00390000011196"/>
<keyword evidence="1" id="KW-0175">Coiled coil</keyword>
<organism evidence="4 5">
    <name type="scientific">Xiphophorus maculatus</name>
    <name type="common">Southern platyfish</name>
    <name type="synonym">Platypoecilus maculatus</name>
    <dbReference type="NCBI Taxonomy" id="8083"/>
    <lineage>
        <taxon>Eukaryota</taxon>
        <taxon>Metazoa</taxon>
        <taxon>Chordata</taxon>
        <taxon>Craniata</taxon>
        <taxon>Vertebrata</taxon>
        <taxon>Euteleostomi</taxon>
        <taxon>Actinopterygii</taxon>
        <taxon>Neopterygii</taxon>
        <taxon>Teleostei</taxon>
        <taxon>Neoteleostei</taxon>
        <taxon>Acanthomorphata</taxon>
        <taxon>Ovalentaria</taxon>
        <taxon>Atherinomorphae</taxon>
        <taxon>Cyprinodontiformes</taxon>
        <taxon>Poeciliidae</taxon>
        <taxon>Poeciliinae</taxon>
        <taxon>Xiphophorus</taxon>
    </lineage>
</organism>
<feature type="transmembrane region" description="Helical" evidence="3">
    <location>
        <begin position="68"/>
        <end position="91"/>
    </location>
</feature>
<name>A0A3B5PSJ2_XIPMA</name>
<dbReference type="Proteomes" id="UP000002852">
    <property type="component" value="Unassembled WGS sequence"/>
</dbReference>
<reference evidence="4" key="3">
    <citation type="submission" date="2025-08" db="UniProtKB">
        <authorList>
            <consortium name="Ensembl"/>
        </authorList>
    </citation>
    <scope>IDENTIFICATION</scope>
    <source>
        <strain evidence="4">JP 163 A</strain>
    </source>
</reference>
<protein>
    <submittedName>
        <fullName evidence="4">EF-hand calcium binding domain 14</fullName>
    </submittedName>
</protein>
<dbReference type="InterPro" id="IPR042352">
    <property type="entry name" value="EFCAB14"/>
</dbReference>
<evidence type="ECO:0000256" key="1">
    <source>
        <dbReference type="SAM" id="Coils"/>
    </source>
</evidence>
<evidence type="ECO:0000313" key="4">
    <source>
        <dbReference type="Ensembl" id="ENSXMAP00000021900.1"/>
    </source>
</evidence>
<evidence type="ECO:0000256" key="3">
    <source>
        <dbReference type="SAM" id="Phobius"/>
    </source>
</evidence>
<keyword evidence="3" id="KW-1133">Transmembrane helix</keyword>
<reference evidence="5" key="1">
    <citation type="submission" date="2012-01" db="EMBL/GenBank/DDBJ databases">
        <authorList>
            <person name="Walter R."/>
            <person name="Schartl M."/>
            <person name="Warren W."/>
        </authorList>
    </citation>
    <scope>NUCLEOTIDE SEQUENCE [LARGE SCALE GENOMIC DNA]</scope>
    <source>
        <strain evidence="5">JP 163 A</strain>
    </source>
</reference>
<feature type="region of interest" description="Disordered" evidence="2">
    <location>
        <begin position="1"/>
        <end position="48"/>
    </location>
</feature>
<keyword evidence="3" id="KW-0472">Membrane</keyword>
<keyword evidence="5" id="KW-1185">Reference proteome</keyword>
<dbReference type="PANTHER" id="PTHR15717">
    <property type="entry name" value="PROTEIN KIAA0494"/>
    <property type="match status" value="1"/>
</dbReference>
<dbReference type="OMA" id="SHRIVKC"/>
<reference evidence="4" key="4">
    <citation type="submission" date="2025-09" db="UniProtKB">
        <authorList>
            <consortium name="Ensembl"/>
        </authorList>
    </citation>
    <scope>IDENTIFICATION</scope>
    <source>
        <strain evidence="4">JP 163 A</strain>
    </source>
</reference>
<evidence type="ECO:0000313" key="5">
    <source>
        <dbReference type="Proteomes" id="UP000002852"/>
    </source>
</evidence>
<proteinExistence type="predicted"/>
<keyword evidence="3" id="KW-0812">Transmembrane</keyword>
<sequence length="389" mass="43081">MKKRKELNALIGLGDSKRKKTKKGSGHRLLRTEPPGSESESSSEDDDFNNLNGGTNFGKRSYSQCCNVCYPLFLFIILAACVMACAGLIWMQIALKEDLDSLKEKLHSMESSQKVSSSEIPKISEDLKNKEKKLEDIENGDKGLSKLWCNLTEMNRKITSLDSAVNHLKTSLKSSADLIGLPTTVEELQKSVATIGSTLTSVQHDVETMKASLENQKKDDESKKTMDITDLKRAMDLHQRVASLENGSKHSFLYNDTVASPAVSSKEPETKTVTETTTLKETPQDLEDMSTPLTVPQTSRRPRFLTPRRSRRNAGTKCPGRVLLPGVISLTDLEDIYQRAAVGRDSLGLTYQDLKMLFGTLTPSEHAVACFDDGDQRYSLMELRAAVGL</sequence>
<dbReference type="AlphaFoldDB" id="A0A3B5PSJ2"/>
<dbReference type="Ensembl" id="ENSXMAT00000035037.1">
    <property type="protein sequence ID" value="ENSXMAP00000021900.1"/>
    <property type="gene ID" value="ENSXMAG00000028770.1"/>
</dbReference>
<feature type="coiled-coil region" evidence="1">
    <location>
        <begin position="92"/>
        <end position="140"/>
    </location>
</feature>
<dbReference type="STRING" id="8083.ENSXMAP00000021900"/>
<feature type="compositionally biased region" description="Basic residues" evidence="2">
    <location>
        <begin position="17"/>
        <end position="29"/>
    </location>
</feature>